<dbReference type="InterPro" id="IPR020081">
    <property type="entry name" value="SsrA-bd_prot_CS"/>
</dbReference>
<dbReference type="PANTHER" id="PTHR30308">
    <property type="entry name" value="TMRNA-BINDING COMPONENT OF TRANS-TRANSLATION TAGGING COMPLEX"/>
    <property type="match status" value="1"/>
</dbReference>
<dbReference type="PROSITE" id="PS01317">
    <property type="entry name" value="SSRP"/>
    <property type="match status" value="1"/>
</dbReference>
<evidence type="ECO:0000256" key="1">
    <source>
        <dbReference type="ARBA" id="ARBA00022490"/>
    </source>
</evidence>
<evidence type="ECO:0000256" key="3">
    <source>
        <dbReference type="HAMAP-Rule" id="MF_00023"/>
    </source>
</evidence>
<dbReference type="Proteomes" id="UP000229334">
    <property type="component" value="Unassembled WGS sequence"/>
</dbReference>
<accession>A0A2H0BKN9</accession>
<dbReference type="InterPro" id="IPR000037">
    <property type="entry name" value="SsrA-bd_prot"/>
</dbReference>
<comment type="caution">
    <text evidence="4">The sequence shown here is derived from an EMBL/GenBank/DDBJ whole genome shotgun (WGS) entry which is preliminary data.</text>
</comment>
<dbReference type="AlphaFoldDB" id="A0A2H0BKN9"/>
<dbReference type="PANTHER" id="PTHR30308:SF2">
    <property type="entry name" value="SSRA-BINDING PROTEIN"/>
    <property type="match status" value="1"/>
</dbReference>
<organism evidence="4 5">
    <name type="scientific">Candidatus Vogelbacteria bacterium CG22_combo_CG10-13_8_21_14_all_37_9</name>
    <dbReference type="NCBI Taxonomy" id="1975046"/>
    <lineage>
        <taxon>Bacteria</taxon>
        <taxon>Candidatus Vogeliibacteriota</taxon>
    </lineage>
</organism>
<gene>
    <name evidence="3" type="primary">smpB</name>
    <name evidence="4" type="ORF">COX02_02080</name>
</gene>
<keyword evidence="1 3" id="KW-0963">Cytoplasm</keyword>
<dbReference type="EMBL" id="PCSX01000031">
    <property type="protein sequence ID" value="PIP58109.1"/>
    <property type="molecule type" value="Genomic_DNA"/>
</dbReference>
<evidence type="ECO:0000313" key="4">
    <source>
        <dbReference type="EMBL" id="PIP58109.1"/>
    </source>
</evidence>
<dbReference type="Pfam" id="PF01668">
    <property type="entry name" value="SmpB"/>
    <property type="match status" value="1"/>
</dbReference>
<dbReference type="GO" id="GO:0003723">
    <property type="term" value="F:RNA binding"/>
    <property type="evidence" value="ECO:0007669"/>
    <property type="project" value="UniProtKB-UniRule"/>
</dbReference>
<dbReference type="NCBIfam" id="TIGR00086">
    <property type="entry name" value="smpB"/>
    <property type="match status" value="1"/>
</dbReference>
<sequence>MSLVENKKFHLNYEILETYEAGLSLIGLEVKSLKKGQGSLDGSRVLIRGGEAFLVGATIPPYQASNTPADYDPTRPRRLLLSKKEIKELATKGEQKGLTIIPISVYNKGNKIKLKIALARGKKKYDKREDIKKHDLERDLGRTLKR</sequence>
<evidence type="ECO:0000256" key="2">
    <source>
        <dbReference type="ARBA" id="ARBA00022884"/>
    </source>
</evidence>
<dbReference type="GO" id="GO:0070930">
    <property type="term" value="P:trans-translation-dependent protein tagging"/>
    <property type="evidence" value="ECO:0007669"/>
    <property type="project" value="TreeGrafter"/>
</dbReference>
<dbReference type="GO" id="GO:0005829">
    <property type="term" value="C:cytosol"/>
    <property type="evidence" value="ECO:0007669"/>
    <property type="project" value="TreeGrafter"/>
</dbReference>
<comment type="similarity">
    <text evidence="3">Belongs to the SmpB family.</text>
</comment>
<name>A0A2H0BKN9_9BACT</name>
<protein>
    <recommendedName>
        <fullName evidence="3">SsrA-binding protein</fullName>
    </recommendedName>
    <alternativeName>
        <fullName evidence="3">Small protein B</fullName>
    </alternativeName>
</protein>
<dbReference type="CDD" id="cd09294">
    <property type="entry name" value="SmpB"/>
    <property type="match status" value="1"/>
</dbReference>
<comment type="function">
    <text evidence="3">Required for rescue of stalled ribosomes mediated by trans-translation. Binds to transfer-messenger RNA (tmRNA), required for stable association of tmRNA with ribosomes. tmRNA and SmpB together mimic tRNA shape, replacing the anticodon stem-loop with SmpB. tmRNA is encoded by the ssrA gene; the 2 termini fold to resemble tRNA(Ala) and it encodes a 'tag peptide', a short internal open reading frame. During trans-translation Ala-aminoacylated tmRNA acts like a tRNA, entering the A-site of stalled ribosomes, displacing the stalled mRNA. The ribosome then switches to translate the ORF on the tmRNA; the nascent peptide is terminated with the 'tag peptide' encoded by the tmRNA and targeted for degradation. The ribosome is freed to recommence translation, which seems to be the essential function of trans-translation.</text>
</comment>
<comment type="subcellular location">
    <subcellularLocation>
        <location evidence="3">Cytoplasm</location>
    </subcellularLocation>
    <text evidence="3">The tmRNA-SmpB complex associates with stalled 70S ribosomes.</text>
</comment>
<reference evidence="4 5" key="1">
    <citation type="submission" date="2017-09" db="EMBL/GenBank/DDBJ databases">
        <title>Depth-based differentiation of microbial function through sediment-hosted aquifers and enrichment of novel symbionts in the deep terrestrial subsurface.</title>
        <authorList>
            <person name="Probst A.J."/>
            <person name="Ladd B."/>
            <person name="Jarett J.K."/>
            <person name="Geller-Mcgrath D.E."/>
            <person name="Sieber C.M."/>
            <person name="Emerson J.B."/>
            <person name="Anantharaman K."/>
            <person name="Thomas B.C."/>
            <person name="Malmstrom R."/>
            <person name="Stieglmeier M."/>
            <person name="Klingl A."/>
            <person name="Woyke T."/>
            <person name="Ryan C.M."/>
            <person name="Banfield J.F."/>
        </authorList>
    </citation>
    <scope>NUCLEOTIDE SEQUENCE [LARGE SCALE GENOMIC DNA]</scope>
    <source>
        <strain evidence="4">CG22_combo_CG10-13_8_21_14_all_37_9</strain>
    </source>
</reference>
<dbReference type="SUPFAM" id="SSF74982">
    <property type="entry name" value="Small protein B (SmpB)"/>
    <property type="match status" value="1"/>
</dbReference>
<evidence type="ECO:0000313" key="5">
    <source>
        <dbReference type="Proteomes" id="UP000229334"/>
    </source>
</evidence>
<keyword evidence="2 3" id="KW-0694">RNA-binding</keyword>
<dbReference type="Gene3D" id="2.40.280.10">
    <property type="match status" value="1"/>
</dbReference>
<dbReference type="GO" id="GO:0070929">
    <property type="term" value="P:trans-translation"/>
    <property type="evidence" value="ECO:0007669"/>
    <property type="project" value="UniProtKB-UniRule"/>
</dbReference>
<proteinExistence type="inferred from homology"/>
<dbReference type="InterPro" id="IPR023620">
    <property type="entry name" value="SmpB"/>
</dbReference>
<dbReference type="HAMAP" id="MF_00023">
    <property type="entry name" value="SmpB"/>
    <property type="match status" value="1"/>
</dbReference>
<dbReference type="NCBIfam" id="NF003843">
    <property type="entry name" value="PRK05422.1"/>
    <property type="match status" value="1"/>
</dbReference>